<evidence type="ECO:0000313" key="2">
    <source>
        <dbReference type="Proteomes" id="UP000886998"/>
    </source>
</evidence>
<accession>A0A8X6WU47</accession>
<dbReference type="AlphaFoldDB" id="A0A8X6WU47"/>
<reference evidence="1" key="1">
    <citation type="submission" date="2020-08" db="EMBL/GenBank/DDBJ databases">
        <title>Multicomponent nature underlies the extraordinary mechanical properties of spider dragline silk.</title>
        <authorList>
            <person name="Kono N."/>
            <person name="Nakamura H."/>
            <person name="Mori M."/>
            <person name="Yoshida Y."/>
            <person name="Ohtoshi R."/>
            <person name="Malay A.D."/>
            <person name="Moran D.A.P."/>
            <person name="Tomita M."/>
            <person name="Numata K."/>
            <person name="Arakawa K."/>
        </authorList>
    </citation>
    <scope>NUCLEOTIDE SEQUENCE</scope>
</reference>
<comment type="caution">
    <text evidence="1">The sequence shown here is derived from an EMBL/GenBank/DDBJ whole genome shotgun (WGS) entry which is preliminary data.</text>
</comment>
<dbReference type="Proteomes" id="UP000886998">
    <property type="component" value="Unassembled WGS sequence"/>
</dbReference>
<organism evidence="1 2">
    <name type="scientific">Trichonephila inaurata madagascariensis</name>
    <dbReference type="NCBI Taxonomy" id="2747483"/>
    <lineage>
        <taxon>Eukaryota</taxon>
        <taxon>Metazoa</taxon>
        <taxon>Ecdysozoa</taxon>
        <taxon>Arthropoda</taxon>
        <taxon>Chelicerata</taxon>
        <taxon>Arachnida</taxon>
        <taxon>Araneae</taxon>
        <taxon>Araneomorphae</taxon>
        <taxon>Entelegynae</taxon>
        <taxon>Araneoidea</taxon>
        <taxon>Nephilidae</taxon>
        <taxon>Trichonephila</taxon>
        <taxon>Trichonephila inaurata</taxon>
    </lineage>
</organism>
<proteinExistence type="predicted"/>
<dbReference type="EMBL" id="BMAV01001901">
    <property type="protein sequence ID" value="GFY40454.1"/>
    <property type="molecule type" value="Genomic_DNA"/>
</dbReference>
<sequence length="81" mass="9258">MVIIVEQHSPNIKHQEQEFDGNKAHLLAAPYPSRTPRGMVSFSRLLYGSRDLHLLTSARVFYRFPRETLLHSAAHIGADLF</sequence>
<gene>
    <name evidence="1" type="ORF">TNIN_435151</name>
</gene>
<name>A0A8X6WU47_9ARAC</name>
<protein>
    <submittedName>
        <fullName evidence="1">Uncharacterized protein</fullName>
    </submittedName>
</protein>
<dbReference type="OrthoDB" id="10280185at2759"/>
<evidence type="ECO:0000313" key="1">
    <source>
        <dbReference type="EMBL" id="GFY40454.1"/>
    </source>
</evidence>
<keyword evidence="2" id="KW-1185">Reference proteome</keyword>